<dbReference type="AlphaFoldDB" id="A0A5C9A8F8"/>
<dbReference type="InterPro" id="IPR001584">
    <property type="entry name" value="Integrase_cat-core"/>
</dbReference>
<evidence type="ECO:0000313" key="8">
    <source>
        <dbReference type="Proteomes" id="UP000321039"/>
    </source>
</evidence>
<dbReference type="GO" id="GO:0006310">
    <property type="term" value="P:DNA recombination"/>
    <property type="evidence" value="ECO:0007669"/>
    <property type="project" value="UniProtKB-KW"/>
</dbReference>
<feature type="domain" description="HTH IS21-type" evidence="5">
    <location>
        <begin position="6"/>
        <end position="68"/>
    </location>
</feature>
<evidence type="ECO:0000313" key="7">
    <source>
        <dbReference type="EMBL" id="TXS95847.1"/>
    </source>
</evidence>
<dbReference type="InterPro" id="IPR017894">
    <property type="entry name" value="HTH_IS21_transposase_type"/>
</dbReference>
<dbReference type="GO" id="GO:0003677">
    <property type="term" value="F:DNA binding"/>
    <property type="evidence" value="ECO:0007669"/>
    <property type="project" value="UniProtKB-KW"/>
</dbReference>
<evidence type="ECO:0000256" key="1">
    <source>
        <dbReference type="ARBA" id="ARBA00009277"/>
    </source>
</evidence>
<sequence>MIDVALVSVIRRWHLRDGLPIREIARRTGLSRNTVRKYLASQDLEPTYPARKSPSKLDEYEETLTNWLFRESRRHRKQRRTVKQLYRDLLGLGYTGSYDRVAAFARQWRQEQQDARLLAGKQAFVPLRFAPGEAFQFDWSEDWVRINGVSTKLQIAHVKLSYSRAFFLRAYLTQSHEMLFDAHYHAFATFGGIPERGIYDNMKTAVDKVGRGKQRQVNKRFYAMVSQHLFEPEFCNPAAGWEKGQVEKGVQDARHGLWYDPPPFKSLQELNNWLQARCRELWSETAHPEFKARSIAECLTDEQSHLMPVPAAFDGFIEHSKRVSSTCLVTFEHNRYSAPASFANRVISLRVYPQRLVIVAEAQVVAEHERVFSRDKRSPGQTVYDWRHYLSVAQRKPGALRNGAPFMELPESFRQLRARLIKRPGGDREMVEVLALVLLHDEQRVEQAVTLALESGEPSKQHILNCLSRLEEPERLQRLQPPPALKLVCEPVADTARYDSLRRARHET</sequence>
<dbReference type="GO" id="GO:0032196">
    <property type="term" value="P:transposition"/>
    <property type="evidence" value="ECO:0007669"/>
    <property type="project" value="UniProtKB-KW"/>
</dbReference>
<evidence type="ECO:0000259" key="6">
    <source>
        <dbReference type="PROSITE" id="PS50994"/>
    </source>
</evidence>
<comment type="similarity">
    <text evidence="1">Belongs to the transposase IS21/IS408/IS1162 family.</text>
</comment>
<gene>
    <name evidence="7" type="ORF">FV139_08285</name>
</gene>
<dbReference type="Gene3D" id="1.10.10.60">
    <property type="entry name" value="Homeodomain-like"/>
    <property type="match status" value="1"/>
</dbReference>
<dbReference type="PROSITE" id="PS50531">
    <property type="entry name" value="HTH_IS21"/>
    <property type="match status" value="1"/>
</dbReference>
<feature type="domain" description="Integrase catalytic" evidence="6">
    <location>
        <begin position="127"/>
        <end position="248"/>
    </location>
</feature>
<comment type="caution">
    <text evidence="7">The sequence shown here is derived from an EMBL/GenBank/DDBJ whole genome shotgun (WGS) entry which is preliminary data.</text>
</comment>
<dbReference type="NCBIfam" id="NF033546">
    <property type="entry name" value="transpos_IS21"/>
    <property type="match status" value="1"/>
</dbReference>
<keyword evidence="2" id="KW-0815">Transposition</keyword>
<proteinExistence type="inferred from homology"/>
<evidence type="ECO:0000259" key="5">
    <source>
        <dbReference type="PROSITE" id="PS50531"/>
    </source>
</evidence>
<dbReference type="Proteomes" id="UP000321039">
    <property type="component" value="Unassembled WGS sequence"/>
</dbReference>
<dbReference type="Gene3D" id="3.30.420.10">
    <property type="entry name" value="Ribonuclease H-like superfamily/Ribonuclease H"/>
    <property type="match status" value="1"/>
</dbReference>
<dbReference type="PANTHER" id="PTHR35004">
    <property type="entry name" value="TRANSPOSASE RV3428C-RELATED"/>
    <property type="match status" value="1"/>
</dbReference>
<dbReference type="GO" id="GO:0015074">
    <property type="term" value="P:DNA integration"/>
    <property type="evidence" value="ECO:0007669"/>
    <property type="project" value="InterPro"/>
</dbReference>
<dbReference type="PROSITE" id="PS50994">
    <property type="entry name" value="INTEGRASE"/>
    <property type="match status" value="1"/>
</dbReference>
<organism evidence="7 8">
    <name type="scientific">Parahaliea maris</name>
    <dbReference type="NCBI Taxonomy" id="2716870"/>
    <lineage>
        <taxon>Bacteria</taxon>
        <taxon>Pseudomonadati</taxon>
        <taxon>Pseudomonadota</taxon>
        <taxon>Gammaproteobacteria</taxon>
        <taxon>Cellvibrionales</taxon>
        <taxon>Halieaceae</taxon>
        <taxon>Parahaliea</taxon>
    </lineage>
</organism>
<name>A0A5C9A8F8_9GAMM</name>
<evidence type="ECO:0000256" key="4">
    <source>
        <dbReference type="ARBA" id="ARBA00023172"/>
    </source>
</evidence>
<keyword evidence="8" id="KW-1185">Reference proteome</keyword>
<keyword evidence="4" id="KW-0233">DNA recombination</keyword>
<dbReference type="PANTHER" id="PTHR35004:SF7">
    <property type="entry name" value="INTEGRASE PROTEIN"/>
    <property type="match status" value="1"/>
</dbReference>
<dbReference type="EMBL" id="VRZA01000002">
    <property type="protein sequence ID" value="TXS95847.1"/>
    <property type="molecule type" value="Genomic_DNA"/>
</dbReference>
<accession>A0A5C9A8F8</accession>
<reference evidence="7 8" key="1">
    <citation type="submission" date="2019-08" db="EMBL/GenBank/DDBJ databases">
        <title>Parahaliea maris sp. nov., isolated from the surface seawater.</title>
        <authorList>
            <person name="Liu Y."/>
        </authorList>
    </citation>
    <scope>NUCLEOTIDE SEQUENCE [LARGE SCALE GENOMIC DNA]</scope>
    <source>
        <strain evidence="7 8">HSLHS9</strain>
    </source>
</reference>
<dbReference type="InterPro" id="IPR036397">
    <property type="entry name" value="RNaseH_sf"/>
</dbReference>
<evidence type="ECO:0000256" key="3">
    <source>
        <dbReference type="ARBA" id="ARBA00023125"/>
    </source>
</evidence>
<keyword evidence="3" id="KW-0238">DNA-binding</keyword>
<dbReference type="Pfam" id="PF22483">
    <property type="entry name" value="Mu-transpos_C_2"/>
    <property type="match status" value="1"/>
</dbReference>
<evidence type="ECO:0000256" key="2">
    <source>
        <dbReference type="ARBA" id="ARBA00022578"/>
    </source>
</evidence>
<protein>
    <submittedName>
        <fullName evidence="7">IS21 family transposase</fullName>
    </submittedName>
</protein>
<dbReference type="InterPro" id="IPR054353">
    <property type="entry name" value="IstA-like_C"/>
</dbReference>